<keyword evidence="1" id="KW-0812">Transmembrane</keyword>
<dbReference type="EMBL" id="CAJOBA010007028">
    <property type="protein sequence ID" value="CAF3790529.1"/>
    <property type="molecule type" value="Genomic_DNA"/>
</dbReference>
<evidence type="ECO:0000313" key="5">
    <source>
        <dbReference type="EMBL" id="CAF3790529.1"/>
    </source>
</evidence>
<name>A0A814CFR4_9BILA</name>
<feature type="transmembrane region" description="Helical" evidence="1">
    <location>
        <begin position="138"/>
        <end position="161"/>
    </location>
</feature>
<proteinExistence type="predicted"/>
<dbReference type="EMBL" id="CAJOBC010002114">
    <property type="protein sequence ID" value="CAF3716264.1"/>
    <property type="molecule type" value="Genomic_DNA"/>
</dbReference>
<feature type="transmembrane region" description="Helical" evidence="1">
    <location>
        <begin position="167"/>
        <end position="186"/>
    </location>
</feature>
<evidence type="ECO:0000313" key="3">
    <source>
        <dbReference type="EMBL" id="CAF1021893.1"/>
    </source>
</evidence>
<keyword evidence="6" id="KW-1185">Reference proteome</keyword>
<keyword evidence="1" id="KW-0472">Membrane</keyword>
<dbReference type="Proteomes" id="UP000663829">
    <property type="component" value="Unassembled WGS sequence"/>
</dbReference>
<evidence type="ECO:0000313" key="6">
    <source>
        <dbReference type="Proteomes" id="UP000663829"/>
    </source>
</evidence>
<organism evidence="2 6">
    <name type="scientific">Didymodactylos carnosus</name>
    <dbReference type="NCBI Taxonomy" id="1234261"/>
    <lineage>
        <taxon>Eukaryota</taxon>
        <taxon>Metazoa</taxon>
        <taxon>Spiralia</taxon>
        <taxon>Gnathifera</taxon>
        <taxon>Rotifera</taxon>
        <taxon>Eurotatoria</taxon>
        <taxon>Bdelloidea</taxon>
        <taxon>Philodinida</taxon>
        <taxon>Philodinidae</taxon>
        <taxon>Didymodactylos</taxon>
    </lineage>
</organism>
<accession>A0A814CFR4</accession>
<comment type="caution">
    <text evidence="2">The sequence shown here is derived from an EMBL/GenBank/DDBJ whole genome shotgun (WGS) entry which is preliminary data.</text>
</comment>
<dbReference type="OrthoDB" id="203862at2759"/>
<dbReference type="Proteomes" id="UP000681722">
    <property type="component" value="Unassembled WGS sequence"/>
</dbReference>
<keyword evidence="1" id="KW-1133">Transmembrane helix</keyword>
<evidence type="ECO:0000256" key="1">
    <source>
        <dbReference type="SAM" id="Phobius"/>
    </source>
</evidence>
<dbReference type="AlphaFoldDB" id="A0A814CFR4"/>
<dbReference type="Proteomes" id="UP000677228">
    <property type="component" value="Unassembled WGS sequence"/>
</dbReference>
<evidence type="ECO:0000313" key="2">
    <source>
        <dbReference type="EMBL" id="CAF0939586.1"/>
    </source>
</evidence>
<dbReference type="Gene3D" id="1.20.58.390">
    <property type="entry name" value="Neurotransmitter-gated ion-channel transmembrane domain"/>
    <property type="match status" value="1"/>
</dbReference>
<reference evidence="2" key="1">
    <citation type="submission" date="2021-02" db="EMBL/GenBank/DDBJ databases">
        <authorList>
            <person name="Nowell W R."/>
        </authorList>
    </citation>
    <scope>NUCLEOTIDE SEQUENCE</scope>
</reference>
<dbReference type="InterPro" id="IPR038050">
    <property type="entry name" value="Neuro_actylchol_rec"/>
</dbReference>
<dbReference type="EMBL" id="CAJNOQ010002114">
    <property type="protein sequence ID" value="CAF0939586.1"/>
    <property type="molecule type" value="Genomic_DNA"/>
</dbReference>
<dbReference type="EMBL" id="CAJNOK010007018">
    <property type="protein sequence ID" value="CAF1021893.1"/>
    <property type="molecule type" value="Genomic_DNA"/>
</dbReference>
<sequence>MYRRIQIKVQKTFSSIIQVTVEVRLVFLKIGEIDTLKEQFQAEAFIQAKWHEPSLKGTDLTITLTTTRTVNEVQLIDDSVQLSAINTHAFIDQQEWRLHEHVETSTKLLTSPFTPSQNQHPGFSATCRAARRPGYFYWNVYFLIFFITVMAFATFSVTYNLPQNRLQLSFTLLLTAVTFKWVVLLFDAQEHRHRMQRVSSFGPPTADGHYVGASAANTVFRMKDAPVTSGGSIPSTSSDYQQPIIQQNHKVLTNPYASNRLSSRKVSVAHHPVEDMAQITVPPHQLSSSLKQKPSAYNEGKQLLTSSDIEAMNLRQFRMSSITS</sequence>
<protein>
    <submittedName>
        <fullName evidence="2">Uncharacterized protein</fullName>
    </submittedName>
</protein>
<gene>
    <name evidence="2" type="ORF">GPM918_LOCUS10634</name>
    <name evidence="3" type="ORF">OVA965_LOCUS15547</name>
    <name evidence="4" type="ORF">SRO942_LOCUS10635</name>
    <name evidence="5" type="ORF">TMI583_LOCUS15555</name>
</gene>
<evidence type="ECO:0000313" key="4">
    <source>
        <dbReference type="EMBL" id="CAF3716264.1"/>
    </source>
</evidence>
<dbReference type="Proteomes" id="UP000682733">
    <property type="component" value="Unassembled WGS sequence"/>
</dbReference>